<dbReference type="Pfam" id="PF00072">
    <property type="entry name" value="Response_reg"/>
    <property type="match status" value="1"/>
</dbReference>
<evidence type="ECO:0000256" key="1">
    <source>
        <dbReference type="ARBA" id="ARBA00018672"/>
    </source>
</evidence>
<keyword evidence="2 4" id="KW-0597">Phosphoprotein</keyword>
<gene>
    <name evidence="6" type="ORF">GH811_04380</name>
</gene>
<dbReference type="SMART" id="SM00448">
    <property type="entry name" value="REC"/>
    <property type="match status" value="1"/>
</dbReference>
<evidence type="ECO:0000313" key="7">
    <source>
        <dbReference type="Proteomes" id="UP000622405"/>
    </source>
</evidence>
<comment type="function">
    <text evidence="3">May play the central regulatory role in sporulation. It may be an element of the effector pathway responsible for the activation of sporulation genes in response to nutritional stress. Spo0A may act in concert with spo0H (a sigma factor) to control the expression of some genes that are critical to the sporulation process.</text>
</comment>
<evidence type="ECO:0000313" key="6">
    <source>
        <dbReference type="EMBL" id="MBC3898852.1"/>
    </source>
</evidence>
<accession>A0ABR6YUR2</accession>
<sequence>MKRILIVEDDMVSRKFLSKFLSRYGDCDLVVDGLEAIDAYLLATKDGLPYDLICLDVMMPKIDGIRVLKTIRDLERQNGVDEAKTCKIIMTTVLGETQIVQSAFDYGCNAYASKPIDMIKLTAVLKKIGFLENLDSSR</sequence>
<dbReference type="PROSITE" id="PS50110">
    <property type="entry name" value="RESPONSE_REGULATORY"/>
    <property type="match status" value="1"/>
</dbReference>
<comment type="caution">
    <text evidence="6">The sequence shown here is derived from an EMBL/GenBank/DDBJ whole genome shotgun (WGS) entry which is preliminary data.</text>
</comment>
<name>A0ABR6YUR2_9FIRM</name>
<reference evidence="6 7" key="1">
    <citation type="journal article" date="2020" name="mSystems">
        <title>Defining Genomic and Predicted Metabolic Features of the Acetobacterium Genus.</title>
        <authorList>
            <person name="Ross D.E."/>
            <person name="Marshall C.W."/>
            <person name="Gulliver D."/>
            <person name="May H.D."/>
            <person name="Norman R.S."/>
        </authorList>
    </citation>
    <scope>NUCLEOTIDE SEQUENCE [LARGE SCALE GENOMIC DNA]</scope>
    <source>
        <strain evidence="6 7">DSM 4132</strain>
    </source>
</reference>
<dbReference type="InterPro" id="IPR050956">
    <property type="entry name" value="2C_system_His_kinase"/>
</dbReference>
<dbReference type="CDD" id="cd17546">
    <property type="entry name" value="REC_hyHK_CKI1_RcsC-like"/>
    <property type="match status" value="1"/>
</dbReference>
<feature type="domain" description="Response regulatory" evidence="5">
    <location>
        <begin position="3"/>
        <end position="129"/>
    </location>
</feature>
<evidence type="ECO:0000256" key="3">
    <source>
        <dbReference type="ARBA" id="ARBA00024867"/>
    </source>
</evidence>
<dbReference type="PANTHER" id="PTHR43719">
    <property type="entry name" value="TWO-COMPONENT HISTIDINE KINASE"/>
    <property type="match status" value="1"/>
</dbReference>
<dbReference type="Proteomes" id="UP000622405">
    <property type="component" value="Unassembled WGS sequence"/>
</dbReference>
<proteinExistence type="predicted"/>
<organism evidence="6 7">
    <name type="scientific">Acetobacterium malicum</name>
    <dbReference type="NCBI Taxonomy" id="52692"/>
    <lineage>
        <taxon>Bacteria</taxon>
        <taxon>Bacillati</taxon>
        <taxon>Bacillota</taxon>
        <taxon>Clostridia</taxon>
        <taxon>Eubacteriales</taxon>
        <taxon>Eubacteriaceae</taxon>
        <taxon>Acetobacterium</taxon>
    </lineage>
</organism>
<dbReference type="RefSeq" id="WP_186893454.1">
    <property type="nucleotide sequence ID" value="NZ_WJBE01000003.1"/>
</dbReference>
<dbReference type="InterPro" id="IPR001789">
    <property type="entry name" value="Sig_transdc_resp-reg_receiver"/>
</dbReference>
<dbReference type="Gene3D" id="3.40.50.2300">
    <property type="match status" value="1"/>
</dbReference>
<dbReference type="InterPro" id="IPR011006">
    <property type="entry name" value="CheY-like_superfamily"/>
</dbReference>
<dbReference type="EMBL" id="WJBE01000003">
    <property type="protein sequence ID" value="MBC3898852.1"/>
    <property type="molecule type" value="Genomic_DNA"/>
</dbReference>
<dbReference type="SUPFAM" id="SSF52172">
    <property type="entry name" value="CheY-like"/>
    <property type="match status" value="1"/>
</dbReference>
<evidence type="ECO:0000256" key="4">
    <source>
        <dbReference type="PROSITE-ProRule" id="PRU00169"/>
    </source>
</evidence>
<evidence type="ECO:0000256" key="2">
    <source>
        <dbReference type="ARBA" id="ARBA00022553"/>
    </source>
</evidence>
<protein>
    <recommendedName>
        <fullName evidence="1">Stage 0 sporulation protein A homolog</fullName>
    </recommendedName>
</protein>
<keyword evidence="7" id="KW-1185">Reference proteome</keyword>
<evidence type="ECO:0000259" key="5">
    <source>
        <dbReference type="PROSITE" id="PS50110"/>
    </source>
</evidence>
<feature type="modified residue" description="4-aspartylphosphate" evidence="4">
    <location>
        <position position="56"/>
    </location>
</feature>
<dbReference type="PANTHER" id="PTHR43719:SF28">
    <property type="entry name" value="PEROXIDE STRESS-ACTIVATED HISTIDINE KINASE MAK1-RELATED"/>
    <property type="match status" value="1"/>
</dbReference>